<accession>A0A6G1HF58</accession>
<dbReference type="GO" id="GO:0016787">
    <property type="term" value="F:hydrolase activity"/>
    <property type="evidence" value="ECO:0007669"/>
    <property type="project" value="UniProtKB-KW"/>
</dbReference>
<evidence type="ECO:0000313" key="2">
    <source>
        <dbReference type="Proteomes" id="UP000800041"/>
    </source>
</evidence>
<dbReference type="OrthoDB" id="10041966at2759"/>
<gene>
    <name evidence="1" type="ORF">K402DRAFT_389070</name>
</gene>
<dbReference type="InterPro" id="IPR027417">
    <property type="entry name" value="P-loop_NTPase"/>
</dbReference>
<organism evidence="1 2">
    <name type="scientific">Aulographum hederae CBS 113979</name>
    <dbReference type="NCBI Taxonomy" id="1176131"/>
    <lineage>
        <taxon>Eukaryota</taxon>
        <taxon>Fungi</taxon>
        <taxon>Dikarya</taxon>
        <taxon>Ascomycota</taxon>
        <taxon>Pezizomycotina</taxon>
        <taxon>Dothideomycetes</taxon>
        <taxon>Pleosporomycetidae</taxon>
        <taxon>Aulographales</taxon>
        <taxon>Aulographaceae</taxon>
    </lineage>
</organism>
<sequence>MATFSGKPKPKPKTILVALSGPSSSGKTTLARLLRDALSPHIPTFILHEDDFYLPDAQIPIHNGLEDWDCVESLDLADLERTLTHVKEHGALPPGHKSKEDRNSVGEVGVSDAVKAEIAKDAGELFKRINNSRKEGGDVTVALIDGFLLLLSPPLPESIPALFTPQLKLFLRTTHATTKRRREARSGYVTLEGFWEDPPGYVDKIVWPNYVEAHQYLFLGGDVEGELDESVCEREGIRGMPRELEDGGRGIAGVFRWAWGVLKEGVERECG</sequence>
<reference evidence="1" key="1">
    <citation type="journal article" date="2020" name="Stud. Mycol.">
        <title>101 Dothideomycetes genomes: a test case for predicting lifestyles and emergence of pathogens.</title>
        <authorList>
            <person name="Haridas S."/>
            <person name="Albert R."/>
            <person name="Binder M."/>
            <person name="Bloem J."/>
            <person name="Labutti K."/>
            <person name="Salamov A."/>
            <person name="Andreopoulos B."/>
            <person name="Baker S."/>
            <person name="Barry K."/>
            <person name="Bills G."/>
            <person name="Bluhm B."/>
            <person name="Cannon C."/>
            <person name="Castanera R."/>
            <person name="Culley D."/>
            <person name="Daum C."/>
            <person name="Ezra D."/>
            <person name="Gonzalez J."/>
            <person name="Henrissat B."/>
            <person name="Kuo A."/>
            <person name="Liang C."/>
            <person name="Lipzen A."/>
            <person name="Lutzoni F."/>
            <person name="Magnuson J."/>
            <person name="Mondo S."/>
            <person name="Nolan M."/>
            <person name="Ohm R."/>
            <person name="Pangilinan J."/>
            <person name="Park H.-J."/>
            <person name="Ramirez L."/>
            <person name="Alfaro M."/>
            <person name="Sun H."/>
            <person name="Tritt A."/>
            <person name="Yoshinaga Y."/>
            <person name="Zwiers L.-H."/>
            <person name="Turgeon B."/>
            <person name="Goodwin S."/>
            <person name="Spatafora J."/>
            <person name="Crous P."/>
            <person name="Grigoriev I."/>
        </authorList>
    </citation>
    <scope>NUCLEOTIDE SEQUENCE</scope>
    <source>
        <strain evidence="1">CBS 113979</strain>
    </source>
</reference>
<dbReference type="CDD" id="cd02024">
    <property type="entry name" value="NRK1"/>
    <property type="match status" value="1"/>
</dbReference>
<protein>
    <submittedName>
        <fullName evidence="1">P-loop containing nucleoside triphosphate hydrolase protein</fullName>
    </submittedName>
</protein>
<name>A0A6G1HF58_9PEZI</name>
<evidence type="ECO:0000313" key="1">
    <source>
        <dbReference type="EMBL" id="KAF1991682.1"/>
    </source>
</evidence>
<dbReference type="SUPFAM" id="SSF52540">
    <property type="entry name" value="P-loop containing nucleoside triphosphate hydrolases"/>
    <property type="match status" value="1"/>
</dbReference>
<dbReference type="PANTHER" id="PTHR10285">
    <property type="entry name" value="URIDINE KINASE"/>
    <property type="match status" value="1"/>
</dbReference>
<proteinExistence type="predicted"/>
<dbReference type="EMBL" id="ML977139">
    <property type="protein sequence ID" value="KAF1991682.1"/>
    <property type="molecule type" value="Genomic_DNA"/>
</dbReference>
<keyword evidence="2" id="KW-1185">Reference proteome</keyword>
<dbReference type="Gene3D" id="3.40.50.300">
    <property type="entry name" value="P-loop containing nucleotide triphosphate hydrolases"/>
    <property type="match status" value="1"/>
</dbReference>
<dbReference type="Proteomes" id="UP000800041">
    <property type="component" value="Unassembled WGS sequence"/>
</dbReference>
<dbReference type="AlphaFoldDB" id="A0A6G1HF58"/>
<keyword evidence="1" id="KW-0378">Hydrolase</keyword>